<evidence type="ECO:0000313" key="2">
    <source>
        <dbReference type="Proteomes" id="UP000682416"/>
    </source>
</evidence>
<evidence type="ECO:0000313" key="1">
    <source>
        <dbReference type="EMBL" id="QVJ03036.1"/>
    </source>
</evidence>
<keyword evidence="2" id="KW-1185">Reference proteome</keyword>
<name>A0A975QKS4_9ACTN</name>
<sequence>MSDNGDQVRLKSLNIVGGVATFDLLPPESFANAFVDAARASLEEFNAENYVEYEIRDGKTGDRFAVVVQRVGKLTPHAARMEAEKERDELRATNERFRHEAPAADAWDKLKSEIPRLIGRERVEDLPFDSEYATALHDVLTAMKKIEEPRDA</sequence>
<dbReference type="KEGG" id="nec:KGD82_13460"/>
<reference evidence="1" key="1">
    <citation type="submission" date="2021-05" db="EMBL/GenBank/DDBJ databases">
        <authorList>
            <person name="Kaiqin L."/>
            <person name="Jian G."/>
        </authorList>
    </citation>
    <scope>NUCLEOTIDE SEQUENCE</scope>
    <source>
        <strain evidence="1">HDS5</strain>
    </source>
</reference>
<accession>A0A975QKS4</accession>
<dbReference type="Proteomes" id="UP000682416">
    <property type="component" value="Chromosome"/>
</dbReference>
<protein>
    <submittedName>
        <fullName evidence="1">Uncharacterized protein</fullName>
    </submittedName>
</protein>
<dbReference type="EMBL" id="CP074402">
    <property type="protein sequence ID" value="QVJ03036.1"/>
    <property type="molecule type" value="Genomic_DNA"/>
</dbReference>
<dbReference type="AlphaFoldDB" id="A0A975QKS4"/>
<proteinExistence type="predicted"/>
<organism evidence="1 2">
    <name type="scientific">Nocardiopsis eucommiae</name>
    <dbReference type="NCBI Taxonomy" id="2831970"/>
    <lineage>
        <taxon>Bacteria</taxon>
        <taxon>Bacillati</taxon>
        <taxon>Actinomycetota</taxon>
        <taxon>Actinomycetes</taxon>
        <taxon>Streptosporangiales</taxon>
        <taxon>Nocardiopsidaceae</taxon>
        <taxon>Nocardiopsis</taxon>
    </lineage>
</organism>
<gene>
    <name evidence="1" type="ORF">KGD82_13460</name>
</gene>